<feature type="region of interest" description="Disordered" evidence="1">
    <location>
        <begin position="542"/>
        <end position="586"/>
    </location>
</feature>
<dbReference type="Proteomes" id="UP001596175">
    <property type="component" value="Unassembled WGS sequence"/>
</dbReference>
<organism evidence="2 3">
    <name type="scientific">Actinomycetospora rhizophila</name>
    <dbReference type="NCBI Taxonomy" id="1416876"/>
    <lineage>
        <taxon>Bacteria</taxon>
        <taxon>Bacillati</taxon>
        <taxon>Actinomycetota</taxon>
        <taxon>Actinomycetes</taxon>
        <taxon>Pseudonocardiales</taxon>
        <taxon>Pseudonocardiaceae</taxon>
        <taxon>Actinomycetospora</taxon>
    </lineage>
</organism>
<feature type="region of interest" description="Disordered" evidence="1">
    <location>
        <begin position="598"/>
        <end position="627"/>
    </location>
</feature>
<feature type="compositionally biased region" description="Basic and acidic residues" evidence="1">
    <location>
        <begin position="163"/>
        <end position="173"/>
    </location>
</feature>
<feature type="region of interest" description="Disordered" evidence="1">
    <location>
        <begin position="654"/>
        <end position="683"/>
    </location>
</feature>
<name>A0ABV9Z906_9PSEU</name>
<dbReference type="EMBL" id="JBHSKG010000001">
    <property type="protein sequence ID" value="MFC5136785.1"/>
    <property type="molecule type" value="Genomic_DNA"/>
</dbReference>
<evidence type="ECO:0000256" key="1">
    <source>
        <dbReference type="SAM" id="MobiDB-lite"/>
    </source>
</evidence>
<reference evidence="3" key="1">
    <citation type="journal article" date="2019" name="Int. J. Syst. Evol. Microbiol.">
        <title>The Global Catalogue of Microorganisms (GCM) 10K type strain sequencing project: providing services to taxonomists for standard genome sequencing and annotation.</title>
        <authorList>
            <consortium name="The Broad Institute Genomics Platform"/>
            <consortium name="The Broad Institute Genome Sequencing Center for Infectious Disease"/>
            <person name="Wu L."/>
            <person name="Ma J."/>
        </authorList>
    </citation>
    <scope>NUCLEOTIDE SEQUENCE [LARGE SCALE GENOMIC DNA]</scope>
    <source>
        <strain evidence="3">XZYJ18</strain>
    </source>
</reference>
<sequence length="683" mass="74135">MTSPESDNLPTPVPSLQRLLATWQAWNSRDVLAQAAHRAHTAGDTERAAALHFLLDADGQPAGPSATEALAAQHELATRLAGWRWQTVAAARAEGATWRDIAAATGATAEHARTEYAMDLECAEQAATAAGIAFDHDRYRGPLTDEPDDELDRAIASTEEPPMTDRAHDDSNTHGENASTEAYRLPTPDLALPVGQLTDRELIARAEHYDEIAHTGSPSDQAAARRDLDAAWTEAERRADGHPAVSIPAQVAGYIGLVREDYDHALAAETTTWRRELDHALRPLEIEDLGPREDIPTAHVLTANEASADPEGAWQRSGGWDLTLEERADRAQSLAQGAGVDVAGFDPNTDVYTDPDTGQVVRLDGRASEAAPPAFVDGDAARGVEATGDWDAASAIAERDGHVAFDPAEPGGFRALTADERRALTDQVSATQPATWAAAQHEAYLDSRPDETTAYNPAADYGEPDWREPASDAEAAARTAWLDEHTAPTPGWRPRPLTEVETAWQDAQERAVLSDRAHDSDPYAWAEARRLEALTDLAPLPARDALDDLPRDEQGQPDTLARREWNDDAAGNGGADNSDAPFTDTQGRWWQSTGAWAAGTCDPARDHDDDQLEAPDDPQRLNRRMHDLRATLAARDTNAEGEGEQRREQLARWHENDHRTPDAAEVQGVEIVDNGADESGWGR</sequence>
<proteinExistence type="predicted"/>
<accession>A0ABV9Z906</accession>
<feature type="compositionally biased region" description="Basic and acidic residues" evidence="1">
    <location>
        <begin position="617"/>
        <end position="627"/>
    </location>
</feature>
<gene>
    <name evidence="2" type="ORF">ACFPK1_00945</name>
</gene>
<evidence type="ECO:0000313" key="3">
    <source>
        <dbReference type="Proteomes" id="UP001596175"/>
    </source>
</evidence>
<feature type="region of interest" description="Disordered" evidence="1">
    <location>
        <begin position="158"/>
        <end position="182"/>
    </location>
</feature>
<keyword evidence="3" id="KW-1185">Reference proteome</keyword>
<feature type="compositionally biased region" description="Basic and acidic residues" evidence="1">
    <location>
        <begin position="544"/>
        <end position="566"/>
    </location>
</feature>
<protein>
    <submittedName>
        <fullName evidence="2">Uncharacterized protein</fullName>
    </submittedName>
</protein>
<comment type="caution">
    <text evidence="2">The sequence shown here is derived from an EMBL/GenBank/DDBJ whole genome shotgun (WGS) entry which is preliminary data.</text>
</comment>
<evidence type="ECO:0000313" key="2">
    <source>
        <dbReference type="EMBL" id="MFC5136785.1"/>
    </source>
</evidence>
<dbReference type="RefSeq" id="WP_378019022.1">
    <property type="nucleotide sequence ID" value="NZ_JBHSKG010000001.1"/>
</dbReference>